<evidence type="ECO:0000256" key="3">
    <source>
        <dbReference type="ARBA" id="ARBA00022475"/>
    </source>
</evidence>
<dbReference type="GO" id="GO:0016747">
    <property type="term" value="F:acyltransferase activity, transferring groups other than amino-acyl groups"/>
    <property type="evidence" value="ECO:0007669"/>
    <property type="project" value="InterPro"/>
</dbReference>
<dbReference type="PANTHER" id="PTHR23028">
    <property type="entry name" value="ACETYLTRANSFERASE"/>
    <property type="match status" value="1"/>
</dbReference>
<dbReference type="RefSeq" id="WP_245987798.1">
    <property type="nucleotide sequence ID" value="NZ_QRDY01000015.1"/>
</dbReference>
<evidence type="ECO:0000256" key="9">
    <source>
        <dbReference type="SAM" id="MobiDB-lite"/>
    </source>
</evidence>
<dbReference type="InterPro" id="IPR036514">
    <property type="entry name" value="SGNH_hydro_sf"/>
</dbReference>
<evidence type="ECO:0000256" key="2">
    <source>
        <dbReference type="ARBA" id="ARBA00007400"/>
    </source>
</evidence>
<dbReference type="GO" id="GO:0005886">
    <property type="term" value="C:plasma membrane"/>
    <property type="evidence" value="ECO:0007669"/>
    <property type="project" value="UniProtKB-SubCell"/>
</dbReference>
<evidence type="ECO:0000256" key="1">
    <source>
        <dbReference type="ARBA" id="ARBA00004651"/>
    </source>
</evidence>
<feature type="transmembrane region" description="Helical" evidence="10">
    <location>
        <begin position="45"/>
        <end position="65"/>
    </location>
</feature>
<comment type="caution">
    <text evidence="12">The sequence shown here is derived from an EMBL/GenBank/DDBJ whole genome shotgun (WGS) entry which is preliminary data.</text>
</comment>
<feature type="transmembrane region" description="Helical" evidence="10">
    <location>
        <begin position="386"/>
        <end position="406"/>
    </location>
</feature>
<keyword evidence="6 10" id="KW-1133">Transmembrane helix</keyword>
<evidence type="ECO:0000256" key="4">
    <source>
        <dbReference type="ARBA" id="ARBA00022679"/>
    </source>
</evidence>
<dbReference type="InterPro" id="IPR002656">
    <property type="entry name" value="Acyl_transf_3_dom"/>
</dbReference>
<organism evidence="12 13">
    <name type="scientific">Cohnella lupini</name>
    <dbReference type="NCBI Taxonomy" id="1294267"/>
    <lineage>
        <taxon>Bacteria</taxon>
        <taxon>Bacillati</taxon>
        <taxon>Bacillota</taxon>
        <taxon>Bacilli</taxon>
        <taxon>Bacillales</taxon>
        <taxon>Paenibacillaceae</taxon>
        <taxon>Cohnella</taxon>
    </lineage>
</organism>
<keyword evidence="5 10" id="KW-0812">Transmembrane</keyword>
<dbReference type="AlphaFoldDB" id="A0A3D9I2J0"/>
<sequence length="594" mass="65571">MMGYEQVEPSIKPQNRYMPGLDGLRALALFAVMGYHLHLDWASGGFLGVGVFFVLSGYLITDILLNQYRNERKLDLKTFWLRRIKRLVPAMLFVLVVVTVFLLLFDGSRLLSLRGEVFSTVFFMNNWVMIFHQVSYFESFGPPSPIAHLWSLAVEEQFYLIWPMLLLLGIRLAPRRGSLALLIACGAAVSAIAMAVLYNPDGDPSRVYYGTDTRAFALLIGALLAVIWPSRQLGSLMSVKGKIMLELIGAAGLTVIIWMIWRTGEYDAFLYQGGFVLLSLATAFLLASLAHPSSRLGAAFGCKPLRWLGKRSYSIYIWHYPVIILTTPAVDTGDTGLIRPIVQAGASILLAAFTWKYVESPVRREALGAIWANWKRKQKVQINRKWPVIISLGLIIAICASCSGQGSSNAPLLSPVPSTTEESAKPDAGNGNDTGRQEDGTGIGITAIGDSVMLDIKPYLEEQLPGIVVDGKVGRQFGEGMELIDQLKSTGKLGDIVIIELGTNGIFTENKLRSLLDSIADLRRVILVNTRVPRNWQDDVNETLASAAKDYENVTLVDWYSFSANHDEYFAKDGVHIQPIGSKAYAMLIAENIS</sequence>
<feature type="transmembrane region" description="Helical" evidence="10">
    <location>
        <begin position="86"/>
        <end position="105"/>
    </location>
</feature>
<evidence type="ECO:0000256" key="5">
    <source>
        <dbReference type="ARBA" id="ARBA00022692"/>
    </source>
</evidence>
<dbReference type="Pfam" id="PF01757">
    <property type="entry name" value="Acyl_transf_3"/>
    <property type="match status" value="1"/>
</dbReference>
<keyword evidence="8" id="KW-0012">Acyltransferase</keyword>
<dbReference type="CDD" id="cd01840">
    <property type="entry name" value="SGNH_hydrolase_yrhL_like"/>
    <property type="match status" value="1"/>
</dbReference>
<feature type="transmembrane region" description="Helical" evidence="10">
    <location>
        <begin position="179"/>
        <end position="198"/>
    </location>
</feature>
<gene>
    <name evidence="12" type="ORF">DFP95_11565</name>
</gene>
<feature type="transmembrane region" description="Helical" evidence="10">
    <location>
        <begin position="21"/>
        <end position="39"/>
    </location>
</feature>
<feature type="domain" description="Acyltransferase 3" evidence="11">
    <location>
        <begin position="19"/>
        <end position="341"/>
    </location>
</feature>
<comment type="subcellular location">
    <subcellularLocation>
        <location evidence="1">Cell membrane</location>
        <topology evidence="1">Multi-pass membrane protein</topology>
    </subcellularLocation>
</comment>
<evidence type="ECO:0000313" key="12">
    <source>
        <dbReference type="EMBL" id="RED56002.1"/>
    </source>
</evidence>
<feature type="transmembrane region" description="Helical" evidence="10">
    <location>
        <begin position="273"/>
        <end position="292"/>
    </location>
</feature>
<feature type="transmembrane region" description="Helical" evidence="10">
    <location>
        <begin position="243"/>
        <end position="261"/>
    </location>
</feature>
<proteinExistence type="inferred from homology"/>
<feature type="region of interest" description="Disordered" evidence="9">
    <location>
        <begin position="409"/>
        <end position="442"/>
    </location>
</feature>
<evidence type="ECO:0000256" key="7">
    <source>
        <dbReference type="ARBA" id="ARBA00023136"/>
    </source>
</evidence>
<comment type="similarity">
    <text evidence="2">Belongs to the acyltransferase 3 family.</text>
</comment>
<reference evidence="12 13" key="1">
    <citation type="submission" date="2018-07" db="EMBL/GenBank/DDBJ databases">
        <title>Genomic Encyclopedia of Type Strains, Phase III (KMG-III): the genomes of soil and plant-associated and newly described type strains.</title>
        <authorList>
            <person name="Whitman W."/>
        </authorList>
    </citation>
    <scope>NUCLEOTIDE SEQUENCE [LARGE SCALE GENOMIC DNA]</scope>
    <source>
        <strain evidence="12 13">CECT 8236</strain>
    </source>
</reference>
<dbReference type="EMBL" id="QRDY01000015">
    <property type="protein sequence ID" value="RED56002.1"/>
    <property type="molecule type" value="Genomic_DNA"/>
</dbReference>
<evidence type="ECO:0000256" key="6">
    <source>
        <dbReference type="ARBA" id="ARBA00022989"/>
    </source>
</evidence>
<dbReference type="GO" id="GO:0009103">
    <property type="term" value="P:lipopolysaccharide biosynthetic process"/>
    <property type="evidence" value="ECO:0007669"/>
    <property type="project" value="TreeGrafter"/>
</dbReference>
<feature type="transmembrane region" description="Helical" evidence="10">
    <location>
        <begin position="146"/>
        <end position="167"/>
    </location>
</feature>
<accession>A0A3D9I2J0</accession>
<dbReference type="InterPro" id="IPR050879">
    <property type="entry name" value="Acyltransferase_3"/>
</dbReference>
<keyword evidence="13" id="KW-1185">Reference proteome</keyword>
<feature type="compositionally biased region" description="Polar residues" evidence="9">
    <location>
        <begin position="409"/>
        <end position="421"/>
    </location>
</feature>
<dbReference type="Proteomes" id="UP000256869">
    <property type="component" value="Unassembled WGS sequence"/>
</dbReference>
<feature type="transmembrane region" description="Helical" evidence="10">
    <location>
        <begin position="213"/>
        <end position="231"/>
    </location>
</feature>
<dbReference type="PANTHER" id="PTHR23028:SF53">
    <property type="entry name" value="ACYL_TRANSF_3 DOMAIN-CONTAINING PROTEIN"/>
    <property type="match status" value="1"/>
</dbReference>
<keyword evidence="7 10" id="KW-0472">Membrane</keyword>
<evidence type="ECO:0000313" key="13">
    <source>
        <dbReference type="Proteomes" id="UP000256869"/>
    </source>
</evidence>
<keyword evidence="3" id="KW-1003">Cell membrane</keyword>
<protein>
    <submittedName>
        <fullName evidence="12">Peptidoglycan-N-acetylmuramate O-acetyltransferase</fullName>
    </submittedName>
</protein>
<dbReference type="Gene3D" id="3.40.50.1110">
    <property type="entry name" value="SGNH hydrolase"/>
    <property type="match status" value="1"/>
</dbReference>
<evidence type="ECO:0000259" key="11">
    <source>
        <dbReference type="Pfam" id="PF01757"/>
    </source>
</evidence>
<keyword evidence="4 12" id="KW-0808">Transferase</keyword>
<evidence type="ECO:0000256" key="10">
    <source>
        <dbReference type="SAM" id="Phobius"/>
    </source>
</evidence>
<evidence type="ECO:0000256" key="8">
    <source>
        <dbReference type="ARBA" id="ARBA00023315"/>
    </source>
</evidence>
<dbReference type="SUPFAM" id="SSF52266">
    <property type="entry name" value="SGNH hydrolase"/>
    <property type="match status" value="1"/>
</dbReference>
<name>A0A3D9I2J0_9BACL</name>